<feature type="domain" description="STAS" evidence="5">
    <location>
        <begin position="22"/>
        <end position="108"/>
    </location>
</feature>
<dbReference type="SUPFAM" id="SSF52091">
    <property type="entry name" value="SpoIIaa-like"/>
    <property type="match status" value="1"/>
</dbReference>
<dbReference type="InterPro" id="IPR003658">
    <property type="entry name" value="Anti-sigma_ant"/>
</dbReference>
<evidence type="ECO:0000313" key="7">
    <source>
        <dbReference type="Proteomes" id="UP000561326"/>
    </source>
</evidence>
<evidence type="ECO:0000259" key="5">
    <source>
        <dbReference type="PROSITE" id="PS50801"/>
    </source>
</evidence>
<dbReference type="PROSITE" id="PS50801">
    <property type="entry name" value="STAS"/>
    <property type="match status" value="1"/>
</dbReference>
<gene>
    <name evidence="6" type="ORF">HF838_16030</name>
</gene>
<dbReference type="InterPro" id="IPR036513">
    <property type="entry name" value="STAS_dom_sf"/>
</dbReference>
<dbReference type="Gene3D" id="3.30.750.24">
    <property type="entry name" value="STAS domain"/>
    <property type="match status" value="1"/>
</dbReference>
<dbReference type="CDD" id="cd07043">
    <property type="entry name" value="STAS_anti-anti-sigma_factors"/>
    <property type="match status" value="1"/>
</dbReference>
<evidence type="ECO:0000256" key="4">
    <source>
        <dbReference type="RuleBase" id="RU003749"/>
    </source>
</evidence>
<comment type="similarity">
    <text evidence="1 4">Belongs to the anti-sigma-factor antagonist family.</text>
</comment>
<evidence type="ECO:0000313" key="6">
    <source>
        <dbReference type="EMBL" id="NME99743.1"/>
    </source>
</evidence>
<evidence type="ECO:0000256" key="3">
    <source>
        <dbReference type="ARBA" id="ARBA00024670"/>
    </source>
</evidence>
<sequence length="108" mass="12414">MKRMKQLPFLVEKEETDKHICVYIHGDLDLASAPQLRETLLPLAEKDKRILRINLKNLHYMDSTGLGVFVAALKLRKAIAGEMYLEEVSEKIQRIFQISGVDQYITIA</sequence>
<dbReference type="Pfam" id="PF01740">
    <property type="entry name" value="STAS"/>
    <property type="match status" value="1"/>
</dbReference>
<dbReference type="AlphaFoldDB" id="A0A848CVG7"/>
<proteinExistence type="inferred from homology"/>
<accession>A0A848CVG7</accession>
<dbReference type="InterPro" id="IPR002645">
    <property type="entry name" value="STAS_dom"/>
</dbReference>
<evidence type="ECO:0000256" key="2">
    <source>
        <dbReference type="ARBA" id="ARBA00022553"/>
    </source>
</evidence>
<name>A0A848CVG7_ANEAE</name>
<dbReference type="PANTHER" id="PTHR33495">
    <property type="entry name" value="ANTI-SIGMA FACTOR ANTAGONIST TM_1081-RELATED-RELATED"/>
    <property type="match status" value="1"/>
</dbReference>
<dbReference type="Proteomes" id="UP000561326">
    <property type="component" value="Unassembled WGS sequence"/>
</dbReference>
<organism evidence="6 7">
    <name type="scientific">Aneurinibacillus aneurinilyticus</name>
    <name type="common">Bacillus aneurinolyticus</name>
    <dbReference type="NCBI Taxonomy" id="1391"/>
    <lineage>
        <taxon>Bacteria</taxon>
        <taxon>Bacillati</taxon>
        <taxon>Bacillota</taxon>
        <taxon>Bacilli</taxon>
        <taxon>Bacillales</taxon>
        <taxon>Paenibacillaceae</taxon>
        <taxon>Aneurinibacillus group</taxon>
        <taxon>Aneurinibacillus</taxon>
    </lineage>
</organism>
<dbReference type="NCBIfam" id="TIGR00377">
    <property type="entry name" value="ant_ant_sig"/>
    <property type="match status" value="1"/>
</dbReference>
<comment type="function">
    <text evidence="3">Positive regulator of sigma-B activity. Non-phosphorylated RsbV binds to RsbW, preventing its association with sigma-B. When phosphorylated, releases RsbW, which is then free to complex with and inactivate sigma-B.</text>
</comment>
<reference evidence="6 7" key="1">
    <citation type="submission" date="2020-04" db="EMBL/GenBank/DDBJ databases">
        <authorList>
            <person name="Hitch T.C.A."/>
            <person name="Wylensek D."/>
            <person name="Clavel T."/>
        </authorList>
    </citation>
    <scope>NUCLEOTIDE SEQUENCE [LARGE SCALE GENOMIC DNA]</scope>
    <source>
        <strain evidence="6 7">WB01_D5_05</strain>
    </source>
</reference>
<dbReference type="GO" id="GO:0043856">
    <property type="term" value="F:anti-sigma factor antagonist activity"/>
    <property type="evidence" value="ECO:0007669"/>
    <property type="project" value="InterPro"/>
</dbReference>
<evidence type="ECO:0000256" key="1">
    <source>
        <dbReference type="ARBA" id="ARBA00009013"/>
    </source>
</evidence>
<protein>
    <recommendedName>
        <fullName evidence="4">Anti-sigma factor antagonist</fullName>
    </recommendedName>
</protein>
<keyword evidence="2" id="KW-0597">Phosphoprotein</keyword>
<dbReference type="PANTHER" id="PTHR33495:SF9">
    <property type="entry name" value="ANTI-SIGMA-B FACTOR ANTAGONIST"/>
    <property type="match status" value="1"/>
</dbReference>
<comment type="caution">
    <text evidence="6">The sequence shown here is derived from an EMBL/GenBank/DDBJ whole genome shotgun (WGS) entry which is preliminary data.</text>
</comment>
<dbReference type="EMBL" id="JABAGO010000033">
    <property type="protein sequence ID" value="NME99743.1"/>
    <property type="molecule type" value="Genomic_DNA"/>
</dbReference>